<keyword evidence="5" id="KW-1185">Reference proteome</keyword>
<dbReference type="AlphaFoldDB" id="A0A2S3UK60"/>
<evidence type="ECO:0000256" key="2">
    <source>
        <dbReference type="SAM" id="MobiDB-lite"/>
    </source>
</evidence>
<evidence type="ECO:0000313" key="4">
    <source>
        <dbReference type="EMBL" id="POF28051.1"/>
    </source>
</evidence>
<evidence type="ECO:0000256" key="1">
    <source>
        <dbReference type="ARBA" id="ARBA00022729"/>
    </source>
</evidence>
<dbReference type="InterPro" id="IPR021140">
    <property type="entry name" value="Inh/Omp19"/>
</dbReference>
<dbReference type="Proteomes" id="UP000236959">
    <property type="component" value="Unassembled WGS sequence"/>
</dbReference>
<organism evidence="4 5">
    <name type="scientific">Roseibium marinum</name>
    <dbReference type="NCBI Taxonomy" id="281252"/>
    <lineage>
        <taxon>Bacteria</taxon>
        <taxon>Pseudomonadati</taxon>
        <taxon>Pseudomonadota</taxon>
        <taxon>Alphaproteobacteria</taxon>
        <taxon>Hyphomicrobiales</taxon>
        <taxon>Stappiaceae</taxon>
        <taxon>Roseibium</taxon>
    </lineage>
</organism>
<evidence type="ECO:0000313" key="5">
    <source>
        <dbReference type="Proteomes" id="UP000236959"/>
    </source>
</evidence>
<gene>
    <name evidence="4" type="ORF">CLV41_11855</name>
</gene>
<dbReference type="EMBL" id="PPCN01000018">
    <property type="protein sequence ID" value="POF28051.1"/>
    <property type="molecule type" value="Genomic_DNA"/>
</dbReference>
<name>A0A2S3UK60_9HYPH</name>
<feature type="domain" description="Alkaline proteinase inhibitor/ Outer membrane lipoprotein Omp19" evidence="3">
    <location>
        <begin position="97"/>
        <end position="176"/>
    </location>
</feature>
<reference evidence="4 5" key="1">
    <citation type="submission" date="2018-01" db="EMBL/GenBank/DDBJ databases">
        <title>Genomic Encyclopedia of Archaeal and Bacterial Type Strains, Phase II (KMG-II): from individual species to whole genera.</title>
        <authorList>
            <person name="Goeker M."/>
        </authorList>
    </citation>
    <scope>NUCLEOTIDE SEQUENCE [LARGE SCALE GENOMIC DNA]</scope>
    <source>
        <strain evidence="4 5">DSM 17023</strain>
    </source>
</reference>
<protein>
    <submittedName>
        <fullName evidence="4">Protease inhibitor Inh</fullName>
    </submittedName>
</protein>
<dbReference type="SUPFAM" id="SSF50882">
    <property type="entry name" value="beta-Barrel protease inhibitors"/>
    <property type="match status" value="1"/>
</dbReference>
<feature type="region of interest" description="Disordered" evidence="2">
    <location>
        <begin position="1"/>
        <end position="63"/>
    </location>
</feature>
<evidence type="ECO:0000259" key="3">
    <source>
        <dbReference type="Pfam" id="PF02974"/>
    </source>
</evidence>
<proteinExistence type="predicted"/>
<sequence length="186" mass="19779">MAGCQSDDPGYGTRPYTDPALTGAEPIMPPPFNGRISRDYSSSKTKSWVSSDGTIHKKSSGTSVNMSVDPNAAAGMIADLLGTTSGGNSYTHNAAASPQSYVGKWNISISGRECRLTLRQGQGSGGSATVFGCLNTELSDVTRWSLRGYELVLIGMFDKQIASLRVTQPNRLDGSAHGKTRITAWR</sequence>
<dbReference type="GO" id="GO:0004866">
    <property type="term" value="F:endopeptidase inhibitor activity"/>
    <property type="evidence" value="ECO:0007669"/>
    <property type="project" value="InterPro"/>
</dbReference>
<keyword evidence="1" id="KW-0732">Signal</keyword>
<dbReference type="InterPro" id="IPR016085">
    <property type="entry name" value="Protease_inh_B-barrel_dom"/>
</dbReference>
<dbReference type="Pfam" id="PF02974">
    <property type="entry name" value="Inh"/>
    <property type="match status" value="1"/>
</dbReference>
<feature type="compositionally biased region" description="Low complexity" evidence="2">
    <location>
        <begin position="42"/>
        <end position="51"/>
    </location>
</feature>
<accession>A0A2S3UK60</accession>
<dbReference type="Gene3D" id="2.40.128.10">
    <property type="match status" value="1"/>
</dbReference>
<comment type="caution">
    <text evidence="4">The sequence shown here is derived from an EMBL/GenBank/DDBJ whole genome shotgun (WGS) entry which is preliminary data.</text>
</comment>